<evidence type="ECO:0000256" key="6">
    <source>
        <dbReference type="ARBA" id="ARBA00023136"/>
    </source>
</evidence>
<comment type="similarity">
    <text evidence="2">Belongs to the FliR/MopE/SpaR family.</text>
</comment>
<keyword evidence="6 7" id="KW-0472">Membrane</keyword>
<feature type="transmembrane region" description="Helical" evidence="7">
    <location>
        <begin position="45"/>
        <end position="65"/>
    </location>
</feature>
<keyword evidence="3" id="KW-1003">Cell membrane</keyword>
<feature type="transmembrane region" description="Helical" evidence="7">
    <location>
        <begin position="182"/>
        <end position="207"/>
    </location>
</feature>
<evidence type="ECO:0000256" key="1">
    <source>
        <dbReference type="ARBA" id="ARBA00004651"/>
    </source>
</evidence>
<dbReference type="InterPro" id="IPR002010">
    <property type="entry name" value="T3SS_IM_R"/>
</dbReference>
<feature type="transmembrane region" description="Helical" evidence="7">
    <location>
        <begin position="129"/>
        <end position="149"/>
    </location>
</feature>
<gene>
    <name evidence="8" type="primary">fliR1</name>
    <name evidence="8" type="ORF">GCM10011358_04200</name>
</gene>
<dbReference type="Proteomes" id="UP000617355">
    <property type="component" value="Unassembled WGS sequence"/>
</dbReference>
<dbReference type="PANTHER" id="PTHR30065:SF1">
    <property type="entry name" value="SURFACE PRESENTATION OF ANTIGENS PROTEIN SPAR"/>
    <property type="match status" value="1"/>
</dbReference>
<evidence type="ECO:0000313" key="9">
    <source>
        <dbReference type="Proteomes" id="UP000617355"/>
    </source>
</evidence>
<dbReference type="RefSeq" id="WP_188525952.1">
    <property type="nucleotide sequence ID" value="NZ_BMGI01000001.1"/>
</dbReference>
<evidence type="ECO:0000256" key="4">
    <source>
        <dbReference type="ARBA" id="ARBA00022692"/>
    </source>
</evidence>
<evidence type="ECO:0000256" key="5">
    <source>
        <dbReference type="ARBA" id="ARBA00022989"/>
    </source>
</evidence>
<organism evidence="8 9">
    <name type="scientific">Sinisalibacter lacisalsi</name>
    <dbReference type="NCBI Taxonomy" id="1526570"/>
    <lineage>
        <taxon>Bacteria</taxon>
        <taxon>Pseudomonadati</taxon>
        <taxon>Pseudomonadota</taxon>
        <taxon>Alphaproteobacteria</taxon>
        <taxon>Rhodobacterales</taxon>
        <taxon>Roseobacteraceae</taxon>
        <taxon>Sinisalibacter</taxon>
    </lineage>
</organism>
<evidence type="ECO:0000256" key="7">
    <source>
        <dbReference type="SAM" id="Phobius"/>
    </source>
</evidence>
<evidence type="ECO:0000256" key="3">
    <source>
        <dbReference type="ARBA" id="ARBA00022475"/>
    </source>
</evidence>
<keyword evidence="8" id="KW-0282">Flagellum</keyword>
<sequence length="258" mass="26753">MTEDLLALADWVQGWLLLGFIVFLRVGAAMALLPAFGERSVPARVRLMLAIGFTVVVLPAAGTLIQPTIAALARPGTMVITEAIAGLAIGGVIRLFFLVLQIAGSMAAQATSLAQIFGGQNADPQPAMGHVLFIGGLALAVMLGLHVRFAEILILSYDVWPAGQLPGGEILSAWGLSQVARVFGLALTLAAPFLVASLVYNVALGVINRAMPQLMVAFVGAPAITVGGLVLLFLTAPLLLGVWQTALTAVLNDPFGVP</sequence>
<keyword evidence="9" id="KW-1185">Reference proteome</keyword>
<proteinExistence type="inferred from homology"/>
<dbReference type="EMBL" id="BMGI01000001">
    <property type="protein sequence ID" value="GGD22838.1"/>
    <property type="molecule type" value="Genomic_DNA"/>
</dbReference>
<feature type="transmembrane region" description="Helical" evidence="7">
    <location>
        <begin position="12"/>
        <end position="33"/>
    </location>
</feature>
<keyword evidence="5 7" id="KW-1133">Transmembrane helix</keyword>
<dbReference type="Pfam" id="PF01311">
    <property type="entry name" value="Bac_export_1"/>
    <property type="match status" value="1"/>
</dbReference>
<evidence type="ECO:0000313" key="8">
    <source>
        <dbReference type="EMBL" id="GGD22838.1"/>
    </source>
</evidence>
<reference evidence="9" key="1">
    <citation type="journal article" date="2019" name="Int. J. Syst. Evol. Microbiol.">
        <title>The Global Catalogue of Microorganisms (GCM) 10K type strain sequencing project: providing services to taxonomists for standard genome sequencing and annotation.</title>
        <authorList>
            <consortium name="The Broad Institute Genomics Platform"/>
            <consortium name="The Broad Institute Genome Sequencing Center for Infectious Disease"/>
            <person name="Wu L."/>
            <person name="Ma J."/>
        </authorList>
    </citation>
    <scope>NUCLEOTIDE SEQUENCE [LARGE SCALE GENOMIC DNA]</scope>
    <source>
        <strain evidence="9">CGMCC 1.12922</strain>
    </source>
</reference>
<feature type="transmembrane region" description="Helical" evidence="7">
    <location>
        <begin position="85"/>
        <end position="108"/>
    </location>
</feature>
<protein>
    <submittedName>
        <fullName evidence="8">Flagellar biosynthesis protein FliR</fullName>
    </submittedName>
</protein>
<comment type="subcellular location">
    <subcellularLocation>
        <location evidence="1">Cell membrane</location>
        <topology evidence="1">Multi-pass membrane protein</topology>
    </subcellularLocation>
</comment>
<evidence type="ECO:0000256" key="2">
    <source>
        <dbReference type="ARBA" id="ARBA00009772"/>
    </source>
</evidence>
<keyword evidence="8" id="KW-0966">Cell projection</keyword>
<dbReference type="PANTHER" id="PTHR30065">
    <property type="entry name" value="FLAGELLAR BIOSYNTHETIC PROTEIN FLIR"/>
    <property type="match status" value="1"/>
</dbReference>
<keyword evidence="4 7" id="KW-0812">Transmembrane</keyword>
<accession>A0ABQ1QD98</accession>
<name>A0ABQ1QD98_9RHOB</name>
<keyword evidence="8" id="KW-0969">Cilium</keyword>
<feature type="transmembrane region" description="Helical" evidence="7">
    <location>
        <begin position="214"/>
        <end position="240"/>
    </location>
</feature>
<comment type="caution">
    <text evidence="8">The sequence shown here is derived from an EMBL/GenBank/DDBJ whole genome shotgun (WGS) entry which is preliminary data.</text>
</comment>
<dbReference type="PRINTS" id="PR00953">
    <property type="entry name" value="TYPE3IMRPROT"/>
</dbReference>